<dbReference type="InterPro" id="IPR054542">
    <property type="entry name" value="Cys_met_metab_PP"/>
</dbReference>
<dbReference type="GO" id="GO:0019346">
    <property type="term" value="P:transsulfuration"/>
    <property type="evidence" value="ECO:0007669"/>
    <property type="project" value="InterPro"/>
</dbReference>
<dbReference type="InterPro" id="IPR015422">
    <property type="entry name" value="PyrdxlP-dep_Trfase_small"/>
</dbReference>
<reference evidence="11" key="4">
    <citation type="journal article" date="2022" name="Res Sq">
        <title>Comparative Genomics Reveals Insights into the Divergent Evolution of Astigmatic Mites and Household Pest Adaptations.</title>
        <authorList>
            <person name="Xiong Q."/>
            <person name="Wan A.T.-Y."/>
            <person name="Liu X.-Y."/>
            <person name="Fung C.S.-H."/>
            <person name="Xiao X."/>
            <person name="Malainual N."/>
            <person name="Hou J."/>
            <person name="Wang L."/>
            <person name="Wang M."/>
            <person name="Yang K."/>
            <person name="Cui Y."/>
            <person name="Leung E."/>
            <person name="Nong W."/>
            <person name="Shin S.-K."/>
            <person name="Au S."/>
            <person name="Jeong K.Y."/>
            <person name="Chew F.T."/>
            <person name="Hui J."/>
            <person name="Leung T.F."/>
            <person name="Tungtrongchitr A."/>
            <person name="Zhong N."/>
            <person name="Liu Z."/>
            <person name="Tsui S."/>
        </authorList>
    </citation>
    <scope>NUCLEOTIDE SEQUENCE</scope>
    <source>
        <strain evidence="11">Derf</strain>
        <tissue evidence="11">Whole organism</tissue>
    </source>
</reference>
<dbReference type="OrthoDB" id="3512640at2759"/>
<evidence type="ECO:0000256" key="8">
    <source>
        <dbReference type="PIRSR" id="PIRSR001434-2"/>
    </source>
</evidence>
<dbReference type="EMBL" id="SDOV01000001">
    <property type="protein sequence ID" value="KAH7645374.1"/>
    <property type="molecule type" value="Genomic_DNA"/>
</dbReference>
<evidence type="ECO:0000313" key="10">
    <source>
        <dbReference type="EMBL" id="KAH7645374.1"/>
    </source>
</evidence>
<evidence type="ECO:0000256" key="7">
    <source>
        <dbReference type="ARBA" id="ARBA00029853"/>
    </source>
</evidence>
<dbReference type="CDD" id="cd00614">
    <property type="entry name" value="CGS_like"/>
    <property type="match status" value="1"/>
</dbReference>
<dbReference type="PANTHER" id="PTHR11808:SF15">
    <property type="entry name" value="CYSTATHIONINE GAMMA-LYASE"/>
    <property type="match status" value="1"/>
</dbReference>
<dbReference type="InterPro" id="IPR000277">
    <property type="entry name" value="Cys/Met-Metab_PyrdxlP-dep_enz"/>
</dbReference>
<proteinExistence type="inferred from homology"/>
<reference evidence="11" key="1">
    <citation type="submission" date="2013-05" db="EMBL/GenBank/DDBJ databases">
        <authorList>
            <person name="Yim A.K.Y."/>
            <person name="Chan T.F."/>
            <person name="Ji K.M."/>
            <person name="Liu X.Y."/>
            <person name="Zhou J.W."/>
            <person name="Li R.Q."/>
            <person name="Yang K.Y."/>
            <person name="Li J."/>
            <person name="Li M."/>
            <person name="Law P.T.W."/>
            <person name="Wu Y.L."/>
            <person name="Cai Z.L."/>
            <person name="Qin H."/>
            <person name="Bao Y."/>
            <person name="Leung R.K.K."/>
            <person name="Ng P.K.S."/>
            <person name="Zou J."/>
            <person name="Zhong X.J."/>
            <person name="Ran P.X."/>
            <person name="Zhong N.S."/>
            <person name="Liu Z.G."/>
            <person name="Tsui S.K.W."/>
        </authorList>
    </citation>
    <scope>NUCLEOTIDE SEQUENCE</scope>
    <source>
        <strain evidence="11">Derf</strain>
        <tissue evidence="11">Whole organism</tissue>
    </source>
</reference>
<dbReference type="SUPFAM" id="SSF53383">
    <property type="entry name" value="PLP-dependent transferases"/>
    <property type="match status" value="1"/>
</dbReference>
<evidence type="ECO:0000256" key="1">
    <source>
        <dbReference type="ARBA" id="ARBA00001933"/>
    </source>
</evidence>
<keyword evidence="12" id="KW-1185">Reference proteome</keyword>
<dbReference type="GO" id="GO:0005737">
    <property type="term" value="C:cytoplasm"/>
    <property type="evidence" value="ECO:0007669"/>
    <property type="project" value="TreeGrafter"/>
</dbReference>
<dbReference type="PROSITE" id="PS00868">
    <property type="entry name" value="CYS_MET_METAB_PP"/>
    <property type="match status" value="1"/>
</dbReference>
<dbReference type="Proteomes" id="UP000790347">
    <property type="component" value="Unassembled WGS sequence"/>
</dbReference>
<evidence type="ECO:0000256" key="4">
    <source>
        <dbReference type="ARBA" id="ARBA00012085"/>
    </source>
</evidence>
<protein>
    <recommendedName>
        <fullName evidence="4">cystathionine gamma-lyase</fullName>
        <ecNumber evidence="4">4.4.1.1</ecNumber>
    </recommendedName>
    <alternativeName>
        <fullName evidence="7">Gamma-cystathionase</fullName>
    </alternativeName>
</protein>
<reference evidence="10" key="2">
    <citation type="submission" date="2020-06" db="EMBL/GenBank/DDBJ databases">
        <authorList>
            <person name="Ji K."/>
            <person name="Li J."/>
        </authorList>
    </citation>
    <scope>NUCLEOTIDE SEQUENCE</scope>
    <source>
        <strain evidence="10">JKM2019</strain>
        <tissue evidence="10">Whole body</tissue>
    </source>
</reference>
<evidence type="ECO:0000313" key="12">
    <source>
        <dbReference type="Proteomes" id="UP000790347"/>
    </source>
</evidence>
<dbReference type="EC" id="4.4.1.1" evidence="4"/>
<name>A0A922HQ54_DERFA</name>
<evidence type="ECO:0000256" key="9">
    <source>
        <dbReference type="RuleBase" id="RU362118"/>
    </source>
</evidence>
<dbReference type="FunFam" id="3.40.640.10:FF:000009">
    <property type="entry name" value="Cystathionine gamma-synthase homolog"/>
    <property type="match status" value="1"/>
</dbReference>
<sequence length="399" mass="44483">MNAEKYYEENFETRAIHCGQDASQWNCRAVVPPVVLATTYQQTGPDVDSAYVYSRSGNPTRHSLEKCIASLEDAKYALTYASGLSTQMSITYLLSAGDHIVAGDELYGGTNRFFRTCASKFGLEIEYADFRQVDQVIDTIKSNTKLVWFETPTNPLLKVSDIRAVCDAVKQKNPKIIIVVDNTFMSPYFQKPLNLGADISMNSITKYMNGHSDVIMGCISTNDDELFKQLKYYQNAVGAVPSPFDCFLVNRGLKTLAVRMERHYKNALAIAKFLETHKKVKKVIYPALESHPDYEIARKQSNGFSGMMGMHICGDIENAKEFLSHLKVFTLAESLGAVESLIEIPSLMTHASIPKETREALGICDTFIRISVGIENVDDLIHDLDQALNKSEIVIPEGA</sequence>
<accession>A0A922HQ54</accession>
<dbReference type="GO" id="GO:0030170">
    <property type="term" value="F:pyridoxal phosphate binding"/>
    <property type="evidence" value="ECO:0007669"/>
    <property type="project" value="InterPro"/>
</dbReference>
<evidence type="ECO:0000256" key="2">
    <source>
        <dbReference type="ARBA" id="ARBA00005038"/>
    </source>
</evidence>
<evidence type="ECO:0000256" key="5">
    <source>
        <dbReference type="ARBA" id="ARBA00022898"/>
    </source>
</evidence>
<feature type="modified residue" description="N6-(pyridoxal phosphate)lysine" evidence="8">
    <location>
        <position position="206"/>
    </location>
</feature>
<comment type="caution">
    <text evidence="11">The sequence shown here is derived from an EMBL/GenBank/DDBJ whole genome shotgun (WGS) entry which is preliminary data.</text>
</comment>
<evidence type="ECO:0000256" key="3">
    <source>
        <dbReference type="ARBA" id="ARBA00009077"/>
    </source>
</evidence>
<dbReference type="GO" id="GO:0004123">
    <property type="term" value="F:cystathionine gamma-lyase activity"/>
    <property type="evidence" value="ECO:0007669"/>
    <property type="project" value="TreeGrafter"/>
</dbReference>
<keyword evidence="6" id="KW-0028">Amino-acid biosynthesis</keyword>
<dbReference type="Proteomes" id="UP000828236">
    <property type="component" value="Unassembled WGS sequence"/>
</dbReference>
<dbReference type="Gene3D" id="3.90.1150.10">
    <property type="entry name" value="Aspartate Aminotransferase, domain 1"/>
    <property type="match status" value="1"/>
</dbReference>
<dbReference type="Pfam" id="PF01053">
    <property type="entry name" value="Cys_Met_Meta_PP"/>
    <property type="match status" value="1"/>
</dbReference>
<dbReference type="FunFam" id="3.90.1150.10:FF:000008">
    <property type="entry name" value="Cystathionine gamma-synthase"/>
    <property type="match status" value="1"/>
</dbReference>
<dbReference type="PANTHER" id="PTHR11808">
    <property type="entry name" value="TRANS-SULFURATION ENZYME FAMILY MEMBER"/>
    <property type="match status" value="1"/>
</dbReference>
<dbReference type="EMBL" id="ASGP02000007">
    <property type="protein sequence ID" value="KAH9497800.1"/>
    <property type="molecule type" value="Genomic_DNA"/>
</dbReference>
<dbReference type="InterPro" id="IPR015421">
    <property type="entry name" value="PyrdxlP-dep_Trfase_major"/>
</dbReference>
<comment type="similarity">
    <text evidence="3 9">Belongs to the trans-sulfuration enzymes family.</text>
</comment>
<evidence type="ECO:0000256" key="6">
    <source>
        <dbReference type="ARBA" id="ARBA00023192"/>
    </source>
</evidence>
<organism evidence="11 12">
    <name type="scientific">Dermatophagoides farinae</name>
    <name type="common">American house dust mite</name>
    <dbReference type="NCBI Taxonomy" id="6954"/>
    <lineage>
        <taxon>Eukaryota</taxon>
        <taxon>Metazoa</taxon>
        <taxon>Ecdysozoa</taxon>
        <taxon>Arthropoda</taxon>
        <taxon>Chelicerata</taxon>
        <taxon>Arachnida</taxon>
        <taxon>Acari</taxon>
        <taxon>Acariformes</taxon>
        <taxon>Sarcoptiformes</taxon>
        <taxon>Astigmata</taxon>
        <taxon>Psoroptidia</taxon>
        <taxon>Analgoidea</taxon>
        <taxon>Pyroglyphidae</taxon>
        <taxon>Dermatophagoidinae</taxon>
        <taxon>Dermatophagoides</taxon>
    </lineage>
</organism>
<reference evidence="10" key="3">
    <citation type="journal article" date="2021" name="World Allergy Organ. J.">
        <title>Chromosome-level assembly of Dermatophagoides farinae genome and transcriptome reveals two novel allergens Der f 37 and Der f 39.</title>
        <authorList>
            <person name="Chen J."/>
            <person name="Cai Z."/>
            <person name="Fan D."/>
            <person name="Hu J."/>
            <person name="Hou Y."/>
            <person name="He Y."/>
            <person name="Zhang Z."/>
            <person name="Zhao Z."/>
            <person name="Gao P."/>
            <person name="Hu W."/>
            <person name="Sun J."/>
            <person name="Li J."/>
            <person name="Ji K."/>
        </authorList>
    </citation>
    <scope>NUCLEOTIDE SEQUENCE</scope>
    <source>
        <strain evidence="10">JKM2019</strain>
    </source>
</reference>
<gene>
    <name evidence="11" type="ORF">DERF_013758</name>
    <name evidence="10" type="ORF">HUG17_0912</name>
</gene>
<dbReference type="AlphaFoldDB" id="A0A922HQ54"/>
<evidence type="ECO:0000313" key="11">
    <source>
        <dbReference type="EMBL" id="KAH9497800.1"/>
    </source>
</evidence>
<comment type="pathway">
    <text evidence="2">Amino-acid biosynthesis; L-cysteine biosynthesis; L-cysteine from L-homocysteine and L-serine: step 2/2.</text>
</comment>
<dbReference type="PIRSF" id="PIRSF001434">
    <property type="entry name" value="CGS"/>
    <property type="match status" value="1"/>
</dbReference>
<dbReference type="Gene3D" id="3.40.640.10">
    <property type="entry name" value="Type I PLP-dependent aspartate aminotransferase-like (Major domain)"/>
    <property type="match status" value="1"/>
</dbReference>
<dbReference type="InterPro" id="IPR015424">
    <property type="entry name" value="PyrdxlP-dep_Trfase"/>
</dbReference>
<dbReference type="GO" id="GO:0019343">
    <property type="term" value="P:cysteine biosynthetic process via cystathionine"/>
    <property type="evidence" value="ECO:0007669"/>
    <property type="project" value="TreeGrafter"/>
</dbReference>
<keyword evidence="5 8" id="KW-0663">Pyridoxal phosphate</keyword>
<comment type="cofactor">
    <cofactor evidence="1 9">
        <name>pyridoxal 5'-phosphate</name>
        <dbReference type="ChEBI" id="CHEBI:597326"/>
    </cofactor>
</comment>
<keyword evidence="6" id="KW-0198">Cysteine biosynthesis</keyword>